<evidence type="ECO:0000313" key="1">
    <source>
        <dbReference type="EMBL" id="PMC61746.1"/>
    </source>
</evidence>
<dbReference type="Proteomes" id="UP000235363">
    <property type="component" value="Unassembled WGS sequence"/>
</dbReference>
<gene>
    <name evidence="1" type="ORF">CJ204_09360</name>
</gene>
<dbReference type="AlphaFoldDB" id="A0A2N6SXK6"/>
<accession>A0A2N6SXK6</accession>
<proteinExistence type="predicted"/>
<dbReference type="GO" id="GO:0003677">
    <property type="term" value="F:DNA binding"/>
    <property type="evidence" value="ECO:0007669"/>
    <property type="project" value="UniProtKB-KW"/>
</dbReference>
<dbReference type="EMBL" id="PNHF01000022">
    <property type="protein sequence ID" value="PMC61746.1"/>
    <property type="molecule type" value="Genomic_DNA"/>
</dbReference>
<comment type="caution">
    <text evidence="1">The sequence shown here is derived from an EMBL/GenBank/DDBJ whole genome shotgun (WGS) entry which is preliminary data.</text>
</comment>
<organism evidence="1 2">
    <name type="scientific">Corynebacterium xerosis</name>
    <dbReference type="NCBI Taxonomy" id="1725"/>
    <lineage>
        <taxon>Bacteria</taxon>
        <taxon>Bacillati</taxon>
        <taxon>Actinomycetota</taxon>
        <taxon>Actinomycetes</taxon>
        <taxon>Mycobacteriales</taxon>
        <taxon>Corynebacteriaceae</taxon>
        <taxon>Corynebacterium</taxon>
    </lineage>
</organism>
<keyword evidence="1" id="KW-0238">DNA-binding</keyword>
<sequence length="51" mass="5588">MTESCLSADGIAFYRGIVKITSCTWITEDAAPAYKGGRVWQFQASEVDGWA</sequence>
<evidence type="ECO:0000313" key="2">
    <source>
        <dbReference type="Proteomes" id="UP000235363"/>
    </source>
</evidence>
<name>A0A2N6SXK6_9CORY</name>
<protein>
    <submittedName>
        <fullName evidence="1">DNA-binding protein</fullName>
    </submittedName>
</protein>
<reference evidence="1 2" key="1">
    <citation type="submission" date="2017-09" db="EMBL/GenBank/DDBJ databases">
        <title>Bacterial strain isolated from the female urinary microbiota.</title>
        <authorList>
            <person name="Thomas-White K."/>
            <person name="Kumar N."/>
            <person name="Forster S."/>
            <person name="Putonti C."/>
            <person name="Lawley T."/>
            <person name="Wolfe A.J."/>
        </authorList>
    </citation>
    <scope>NUCLEOTIDE SEQUENCE [LARGE SCALE GENOMIC DNA]</scope>
    <source>
        <strain evidence="1 2">UMB0908</strain>
    </source>
</reference>